<dbReference type="PANTHER" id="PTHR31859:SF1">
    <property type="entry name" value="TETRATRICOPEPTIDE REPEAT PROTEIN 39C"/>
    <property type="match status" value="1"/>
</dbReference>
<evidence type="ECO:0000313" key="7">
    <source>
        <dbReference type="EMBL" id="KAK4212646.1"/>
    </source>
</evidence>
<comment type="subunit">
    <text evidence="1">Interacts with lipid droplet proteins.</text>
</comment>
<evidence type="ECO:0000256" key="3">
    <source>
        <dbReference type="ARBA" id="ARBA00019539"/>
    </source>
</evidence>
<dbReference type="AlphaFoldDB" id="A0AAN7B4N6"/>
<dbReference type="PANTHER" id="PTHR31859">
    <property type="entry name" value="TETRATRICOPEPTIDE REPEAT PROTEIN 39 FAMILY MEMBER"/>
    <property type="match status" value="1"/>
</dbReference>
<feature type="region of interest" description="Disordered" evidence="5">
    <location>
        <begin position="19"/>
        <end position="53"/>
    </location>
</feature>
<evidence type="ECO:0000256" key="6">
    <source>
        <dbReference type="SAM" id="Phobius"/>
    </source>
</evidence>
<sequence length="830" mass="91751">MPSLGSWFRGSSAVASSKTSLKNHSPIPSPAGSSVALNGQPKTPTLSPAQQEAADMEAAMAAVGLIMNDDIEGAEALLKLREHASTFHQLGLGVSTFMKSILGFEKDIMAEAASRLAESETRSWNSMKKVQKEAEKTPNPDEDGTWISSKIYPPGSEFALVYSEAQLMSAVVGVMHESLTEAIKGFYKLRKAYITLDGIMTSEKQYLDSLKGGLAASAPTPISIPAQPQRRMSDDMMPGSFDLTEFDDLEDIPERSEKISGQDEVVDLSNNTPGTQTPRGTGVPLPKSATDADTTVLSEKLGDLSLSTAPNPAPEPQPLSNIDHLNKFGADRTHFTSSVDIFVHSGASMCFGFLLLLLSMVPPAFSKLLYVIGFKGDRERGIRMLWQSTKYANLNGAMAGLILLKYYNAFFILADIMPGEADVQEFSKTKSESPDGDVEIVGFPEKECSALLGEMRARYPDSRLWKMEEANMLANSKRLHESIELLKSNDDSKMRQIQALNSFELSMNALYVMDWPVMKENFLKCVELNNWSHALYYYMVASAELERYRDVFHRLAALPLDQEQERGVLETEAKKYKASAEGYFRKVPSVAGKKRFMARQLPFEVFVCRKLTKWEDRAKALGLDLADAIGVSPATEMIYLWNGVKRMPDPLLEKAVGHLAWERCTAAKEKVEKFVEEKDEVAVLSLVQSSLLRQLGKITEARALVEPILGMDKTIFKGPTRDDYCQAAANYEMAALAWSEVCNLEAWPSSSPSSRPPSAPSSVGGEAKAASVKSKRDVVDAFRRQKTDETQLYLTKVSSWEAFVLDARFGMRVQAGVDTVKWLKEKKGWA</sequence>
<evidence type="ECO:0000256" key="4">
    <source>
        <dbReference type="ARBA" id="ARBA00043897"/>
    </source>
</evidence>
<gene>
    <name evidence="7" type="ORF">QBC37DRAFT_187604</name>
</gene>
<dbReference type="GO" id="GO:0005829">
    <property type="term" value="C:cytosol"/>
    <property type="evidence" value="ECO:0007669"/>
    <property type="project" value="TreeGrafter"/>
</dbReference>
<evidence type="ECO:0000256" key="2">
    <source>
        <dbReference type="ARBA" id="ARBA00018424"/>
    </source>
</evidence>
<feature type="compositionally biased region" description="Polar residues" evidence="5">
    <location>
        <begin position="268"/>
        <end position="279"/>
    </location>
</feature>
<dbReference type="InterPro" id="IPR019412">
    <property type="entry name" value="IML2/TPR_39"/>
</dbReference>
<reference evidence="7" key="1">
    <citation type="journal article" date="2023" name="Mol. Phylogenet. Evol.">
        <title>Genome-scale phylogeny and comparative genomics of the fungal order Sordariales.</title>
        <authorList>
            <person name="Hensen N."/>
            <person name="Bonometti L."/>
            <person name="Westerberg I."/>
            <person name="Brannstrom I.O."/>
            <person name="Guillou S."/>
            <person name="Cros-Aarteil S."/>
            <person name="Calhoun S."/>
            <person name="Haridas S."/>
            <person name="Kuo A."/>
            <person name="Mondo S."/>
            <person name="Pangilinan J."/>
            <person name="Riley R."/>
            <person name="LaButti K."/>
            <person name="Andreopoulos B."/>
            <person name="Lipzen A."/>
            <person name="Chen C."/>
            <person name="Yan M."/>
            <person name="Daum C."/>
            <person name="Ng V."/>
            <person name="Clum A."/>
            <person name="Steindorff A."/>
            <person name="Ohm R.A."/>
            <person name="Martin F."/>
            <person name="Silar P."/>
            <person name="Natvig D.O."/>
            <person name="Lalanne C."/>
            <person name="Gautier V."/>
            <person name="Ament-Velasquez S.L."/>
            <person name="Kruys A."/>
            <person name="Hutchinson M.I."/>
            <person name="Powell A.J."/>
            <person name="Barry K."/>
            <person name="Miller A.N."/>
            <person name="Grigoriev I.V."/>
            <person name="Debuchy R."/>
            <person name="Gladieux P."/>
            <person name="Hiltunen Thoren M."/>
            <person name="Johannesson H."/>
        </authorList>
    </citation>
    <scope>NUCLEOTIDE SEQUENCE</scope>
    <source>
        <strain evidence="7">PSN293</strain>
    </source>
</reference>
<feature type="compositionally biased region" description="Basic and acidic residues" evidence="5">
    <location>
        <begin position="252"/>
        <end position="261"/>
    </location>
</feature>
<feature type="region of interest" description="Disordered" evidence="5">
    <location>
        <begin position="120"/>
        <end position="147"/>
    </location>
</feature>
<comment type="caution">
    <text evidence="7">The sequence shown here is derived from an EMBL/GenBank/DDBJ whole genome shotgun (WGS) entry which is preliminary data.</text>
</comment>
<feature type="region of interest" description="Disordered" evidence="5">
    <location>
        <begin position="247"/>
        <end position="289"/>
    </location>
</feature>
<dbReference type="Pfam" id="PF10300">
    <property type="entry name" value="Iml2-TPR_39"/>
    <property type="match status" value="1"/>
</dbReference>
<evidence type="ECO:0000256" key="1">
    <source>
        <dbReference type="ARBA" id="ARBA00011408"/>
    </source>
</evidence>
<feature type="transmembrane region" description="Helical" evidence="6">
    <location>
        <begin position="394"/>
        <end position="414"/>
    </location>
</feature>
<proteinExistence type="predicted"/>
<reference evidence="7" key="2">
    <citation type="submission" date="2023-05" db="EMBL/GenBank/DDBJ databases">
        <authorList>
            <consortium name="Lawrence Berkeley National Laboratory"/>
            <person name="Steindorff A."/>
            <person name="Hensen N."/>
            <person name="Bonometti L."/>
            <person name="Westerberg I."/>
            <person name="Brannstrom I.O."/>
            <person name="Guillou S."/>
            <person name="Cros-Aarteil S."/>
            <person name="Calhoun S."/>
            <person name="Haridas S."/>
            <person name="Kuo A."/>
            <person name="Mondo S."/>
            <person name="Pangilinan J."/>
            <person name="Riley R."/>
            <person name="Labutti K."/>
            <person name="Andreopoulos B."/>
            <person name="Lipzen A."/>
            <person name="Chen C."/>
            <person name="Yanf M."/>
            <person name="Daum C."/>
            <person name="Ng V."/>
            <person name="Clum A."/>
            <person name="Ohm R."/>
            <person name="Martin F."/>
            <person name="Silar P."/>
            <person name="Natvig D."/>
            <person name="Lalanne C."/>
            <person name="Gautier V."/>
            <person name="Ament-Velasquez S.L."/>
            <person name="Kruys A."/>
            <person name="Hutchinson M.I."/>
            <person name="Powell A.J."/>
            <person name="Barry K."/>
            <person name="Miller A.N."/>
            <person name="Grigoriev I.V."/>
            <person name="Debuchy R."/>
            <person name="Gladieux P."/>
            <person name="Thoren M.H."/>
            <person name="Johannesson H."/>
        </authorList>
    </citation>
    <scope>NUCLEOTIDE SEQUENCE</scope>
    <source>
        <strain evidence="7">PSN293</strain>
    </source>
</reference>
<feature type="transmembrane region" description="Helical" evidence="6">
    <location>
        <begin position="351"/>
        <end position="373"/>
    </location>
</feature>
<dbReference type="GO" id="GO:0005741">
    <property type="term" value="C:mitochondrial outer membrane"/>
    <property type="evidence" value="ECO:0007669"/>
    <property type="project" value="TreeGrafter"/>
</dbReference>
<feature type="region of interest" description="Disordered" evidence="5">
    <location>
        <begin position="749"/>
        <end position="769"/>
    </location>
</feature>
<feature type="compositionally biased region" description="Basic and acidic residues" evidence="5">
    <location>
        <begin position="130"/>
        <end position="139"/>
    </location>
</feature>
<name>A0AAN7B4N6_9PEZI</name>
<keyword evidence="6" id="KW-1133">Transmembrane helix</keyword>
<keyword evidence="6" id="KW-0812">Transmembrane</keyword>
<organism evidence="7 8">
    <name type="scientific">Rhypophila decipiens</name>
    <dbReference type="NCBI Taxonomy" id="261697"/>
    <lineage>
        <taxon>Eukaryota</taxon>
        <taxon>Fungi</taxon>
        <taxon>Dikarya</taxon>
        <taxon>Ascomycota</taxon>
        <taxon>Pezizomycotina</taxon>
        <taxon>Sordariomycetes</taxon>
        <taxon>Sordariomycetidae</taxon>
        <taxon>Sordariales</taxon>
        <taxon>Naviculisporaceae</taxon>
        <taxon>Rhypophila</taxon>
    </lineage>
</organism>
<dbReference type="EMBL" id="MU858123">
    <property type="protein sequence ID" value="KAK4212646.1"/>
    <property type="molecule type" value="Genomic_DNA"/>
</dbReference>
<comment type="function">
    <text evidence="4">Inclusion body (IB) resident protein that interacts strongly with lipid droplet (LD) proteins. Involved in LD-mediated IB clearing after protein folding stress, probably by enabling access to the IBs of an LD-stored soluble sterol derivative that acts as a chaperone in inclusion clearing.</text>
</comment>
<accession>A0AAN7B4N6</accession>
<dbReference type="GO" id="GO:0005634">
    <property type="term" value="C:nucleus"/>
    <property type="evidence" value="ECO:0007669"/>
    <property type="project" value="TreeGrafter"/>
</dbReference>
<keyword evidence="8" id="KW-1185">Reference proteome</keyword>
<keyword evidence="6" id="KW-0472">Membrane</keyword>
<evidence type="ECO:0000256" key="5">
    <source>
        <dbReference type="SAM" id="MobiDB-lite"/>
    </source>
</evidence>
<feature type="compositionally biased region" description="Polar residues" evidence="5">
    <location>
        <begin position="31"/>
        <end position="48"/>
    </location>
</feature>
<dbReference type="Proteomes" id="UP001301769">
    <property type="component" value="Unassembled WGS sequence"/>
</dbReference>
<evidence type="ECO:0000313" key="8">
    <source>
        <dbReference type="Proteomes" id="UP001301769"/>
    </source>
</evidence>
<protein>
    <recommendedName>
        <fullName evidence="2">Inclusion body clearance protein IML2</fullName>
    </recommendedName>
    <alternativeName>
        <fullName evidence="3">Inclusion body clearance protein iml2</fullName>
    </alternativeName>
</protein>